<dbReference type="PRINTS" id="PR00371">
    <property type="entry name" value="FPNCR"/>
</dbReference>
<evidence type="ECO:0000256" key="5">
    <source>
        <dbReference type="ARBA" id="ARBA00022827"/>
    </source>
</evidence>
<keyword evidence="12" id="KW-1185">Reference proteome</keyword>
<evidence type="ECO:0000256" key="7">
    <source>
        <dbReference type="ARBA" id="ARBA00023004"/>
    </source>
</evidence>
<dbReference type="eggNOG" id="COG1018">
    <property type="taxonomic scope" value="Bacteria"/>
</dbReference>
<dbReference type="EMBL" id="CP004353">
    <property type="protein sequence ID" value="AHI22016.1"/>
    <property type="molecule type" value="Genomic_DNA"/>
</dbReference>
<evidence type="ECO:0000313" key="12">
    <source>
        <dbReference type="Proteomes" id="UP000019222"/>
    </source>
</evidence>
<dbReference type="Pfam" id="PF00111">
    <property type="entry name" value="Fer2"/>
    <property type="match status" value="1"/>
</dbReference>
<keyword evidence="4" id="KW-0479">Metal-binding</keyword>
<dbReference type="Gene3D" id="3.10.20.30">
    <property type="match status" value="1"/>
</dbReference>
<proteinExistence type="predicted"/>
<accession>W5XYC9</accession>
<keyword evidence="6" id="KW-0560">Oxidoreductase</keyword>
<dbReference type="InterPro" id="IPR001041">
    <property type="entry name" value="2Fe-2S_ferredoxin-type"/>
</dbReference>
<organism evidence="11 12">
    <name type="scientific">Corynebacterium vitaeruminis DSM 20294</name>
    <dbReference type="NCBI Taxonomy" id="1224164"/>
    <lineage>
        <taxon>Bacteria</taxon>
        <taxon>Bacillati</taxon>
        <taxon>Actinomycetota</taxon>
        <taxon>Actinomycetes</taxon>
        <taxon>Mycobacteriales</taxon>
        <taxon>Corynebacteriaceae</taxon>
        <taxon>Corynebacterium</taxon>
    </lineage>
</organism>
<dbReference type="CDD" id="cd00207">
    <property type="entry name" value="fer2"/>
    <property type="match status" value="1"/>
</dbReference>
<dbReference type="GO" id="GO:0016491">
    <property type="term" value="F:oxidoreductase activity"/>
    <property type="evidence" value="ECO:0007669"/>
    <property type="project" value="UniProtKB-KW"/>
</dbReference>
<reference evidence="11 12" key="1">
    <citation type="submission" date="2013-02" db="EMBL/GenBank/DDBJ databases">
        <title>The complete genome sequence of Corynebacterium vitaeruminis DSM 20294.</title>
        <authorList>
            <person name="Ruckert C."/>
            <person name="Albersmeier A."/>
            <person name="Kalinowski J."/>
        </authorList>
    </citation>
    <scope>NUCLEOTIDE SEQUENCE [LARGE SCALE GENOMIC DNA]</scope>
    <source>
        <strain evidence="12">ATCC 10234</strain>
    </source>
</reference>
<feature type="domain" description="FAD-binding FR-type" evidence="10">
    <location>
        <begin position="35"/>
        <end position="138"/>
    </location>
</feature>
<dbReference type="PROSITE" id="PS51085">
    <property type="entry name" value="2FE2S_FER_2"/>
    <property type="match status" value="1"/>
</dbReference>
<dbReference type="InterPro" id="IPR039261">
    <property type="entry name" value="FNR_nucleotide-bd"/>
</dbReference>
<name>W5XYC9_9CORY</name>
<dbReference type="SUPFAM" id="SSF63380">
    <property type="entry name" value="Riboflavin synthase domain-like"/>
    <property type="match status" value="1"/>
</dbReference>
<dbReference type="PROSITE" id="PS51384">
    <property type="entry name" value="FAD_FR"/>
    <property type="match status" value="1"/>
</dbReference>
<dbReference type="Pfam" id="PF00175">
    <property type="entry name" value="NAD_binding_1"/>
    <property type="match status" value="1"/>
</dbReference>
<dbReference type="Proteomes" id="UP000019222">
    <property type="component" value="Chromosome"/>
</dbReference>
<dbReference type="HOGENOM" id="CLU_003827_14_2_11"/>
<keyword evidence="3" id="KW-0001">2Fe-2S</keyword>
<evidence type="ECO:0000256" key="2">
    <source>
        <dbReference type="ARBA" id="ARBA00022630"/>
    </source>
</evidence>
<evidence type="ECO:0000259" key="9">
    <source>
        <dbReference type="PROSITE" id="PS51085"/>
    </source>
</evidence>
<protein>
    <submittedName>
        <fullName evidence="11">Stearoyl-CoA 9-desaturase electron transfer partner</fullName>
    </submittedName>
</protein>
<dbReference type="InterPro" id="IPR001709">
    <property type="entry name" value="Flavoprot_Pyr_Nucl_cyt_Rdtase"/>
</dbReference>
<keyword evidence="5" id="KW-0274">FAD</keyword>
<dbReference type="InterPro" id="IPR017927">
    <property type="entry name" value="FAD-bd_FR_type"/>
</dbReference>
<evidence type="ECO:0000256" key="1">
    <source>
        <dbReference type="ARBA" id="ARBA00001974"/>
    </source>
</evidence>
<dbReference type="SUPFAM" id="SSF54292">
    <property type="entry name" value="2Fe-2S ferredoxin-like"/>
    <property type="match status" value="1"/>
</dbReference>
<evidence type="ECO:0000256" key="4">
    <source>
        <dbReference type="ARBA" id="ARBA00022723"/>
    </source>
</evidence>
<dbReference type="InterPro" id="IPR017938">
    <property type="entry name" value="Riboflavin_synthase-like_b-brl"/>
</dbReference>
<keyword evidence="8" id="KW-0411">Iron-sulfur</keyword>
<gene>
    <name evidence="11" type="ORF">B843_03125</name>
</gene>
<comment type="cofactor">
    <cofactor evidence="1">
        <name>FAD</name>
        <dbReference type="ChEBI" id="CHEBI:57692"/>
    </cofactor>
</comment>
<evidence type="ECO:0000256" key="6">
    <source>
        <dbReference type="ARBA" id="ARBA00023002"/>
    </source>
</evidence>
<dbReference type="RefSeq" id="WP_025252070.1">
    <property type="nucleotide sequence ID" value="NZ_CP004353.1"/>
</dbReference>
<dbReference type="KEGG" id="cvt:B843_03125"/>
<dbReference type="InterPro" id="IPR036010">
    <property type="entry name" value="2Fe-2S_ferredoxin-like_sf"/>
</dbReference>
<dbReference type="InterPro" id="IPR012675">
    <property type="entry name" value="Beta-grasp_dom_sf"/>
</dbReference>
<dbReference type="AlphaFoldDB" id="W5XYC9"/>
<dbReference type="PANTHER" id="PTHR47354:SF6">
    <property type="entry name" value="NADH OXIDOREDUCTASE HCR"/>
    <property type="match status" value="1"/>
</dbReference>
<dbReference type="Pfam" id="PF00970">
    <property type="entry name" value="FAD_binding_6"/>
    <property type="match status" value="1"/>
</dbReference>
<dbReference type="GO" id="GO:0051537">
    <property type="term" value="F:2 iron, 2 sulfur cluster binding"/>
    <property type="evidence" value="ECO:0007669"/>
    <property type="project" value="UniProtKB-KW"/>
</dbReference>
<evidence type="ECO:0000313" key="11">
    <source>
        <dbReference type="EMBL" id="AHI22016.1"/>
    </source>
</evidence>
<dbReference type="PRINTS" id="PR00410">
    <property type="entry name" value="PHEHYDRXLASE"/>
</dbReference>
<dbReference type="STRING" id="1224164.B843_03125"/>
<dbReference type="PATRIC" id="fig|1224164.3.peg.620"/>
<dbReference type="Gene3D" id="2.40.30.10">
    <property type="entry name" value="Translation factors"/>
    <property type="match status" value="1"/>
</dbReference>
<sequence length="352" mass="38344">MPSDKLAKVRGILQRFTTPLLPDDYSALINPLWSTRELRGKIERVRREGDVVHLDITPGWGVPTSFHAGQYIGIGVLVDGRYTWRSYSLTNAPGHVAGTLSITVRAVEKGKLSNHLVGNVQPGTTIRLLAPSGDFHLTDPVPAKLAFVTAGTGITPVISMLRTMAERRQFEGSDVVLVHSSRTREDVLFADELARLQKEHPQFKVHTRITSEEGRVTPENIDQIVPDITDRVVYACGPAEMLDEMEAWAKDAGVELKTERFTLDRISDAQGGTITFPGRASIEVDGATTILEAGEKAGVNLPFGCRMGVCHTCVRPLVEGHAHNLVTGETHEAGSRVRTCVCVANGDLIVEA</sequence>
<dbReference type="PANTHER" id="PTHR47354">
    <property type="entry name" value="NADH OXIDOREDUCTASE HCR"/>
    <property type="match status" value="1"/>
</dbReference>
<evidence type="ECO:0000256" key="8">
    <source>
        <dbReference type="ARBA" id="ARBA00023014"/>
    </source>
</evidence>
<keyword evidence="2" id="KW-0285">Flavoprotein</keyword>
<dbReference type="InterPro" id="IPR008333">
    <property type="entry name" value="Cbr1-like_FAD-bd_dom"/>
</dbReference>
<dbReference type="CDD" id="cd06216">
    <property type="entry name" value="FNR_iron_sulfur_binding_2"/>
    <property type="match status" value="1"/>
</dbReference>
<evidence type="ECO:0000259" key="10">
    <source>
        <dbReference type="PROSITE" id="PS51384"/>
    </source>
</evidence>
<dbReference type="GO" id="GO:0046872">
    <property type="term" value="F:metal ion binding"/>
    <property type="evidence" value="ECO:0007669"/>
    <property type="project" value="UniProtKB-KW"/>
</dbReference>
<dbReference type="InterPro" id="IPR001433">
    <property type="entry name" value="OxRdtase_FAD/NAD-bd"/>
</dbReference>
<feature type="domain" description="2Fe-2S ferredoxin-type" evidence="9">
    <location>
        <begin position="272"/>
        <end position="352"/>
    </location>
</feature>
<evidence type="ECO:0000256" key="3">
    <source>
        <dbReference type="ARBA" id="ARBA00022714"/>
    </source>
</evidence>
<dbReference type="SUPFAM" id="SSF52343">
    <property type="entry name" value="Ferredoxin reductase-like, C-terminal NADP-linked domain"/>
    <property type="match status" value="1"/>
</dbReference>
<keyword evidence="7" id="KW-0408">Iron</keyword>
<dbReference type="Gene3D" id="3.40.50.80">
    <property type="entry name" value="Nucleotide-binding domain of ferredoxin-NADP reductase (FNR) module"/>
    <property type="match status" value="1"/>
</dbReference>
<dbReference type="InterPro" id="IPR050415">
    <property type="entry name" value="MRET"/>
</dbReference>